<keyword evidence="3" id="KW-1185">Reference proteome</keyword>
<accession>A0A319F0R6</accession>
<dbReference type="VEuPathDB" id="FungiDB:BO71DRAFT_426413"/>
<dbReference type="Proteomes" id="UP000247810">
    <property type="component" value="Unassembled WGS sequence"/>
</dbReference>
<feature type="compositionally biased region" description="Polar residues" evidence="1">
    <location>
        <begin position="118"/>
        <end position="127"/>
    </location>
</feature>
<feature type="compositionally biased region" description="Low complexity" evidence="1">
    <location>
        <begin position="74"/>
        <end position="88"/>
    </location>
</feature>
<reference evidence="2 3" key="1">
    <citation type="submission" date="2018-02" db="EMBL/GenBank/DDBJ databases">
        <title>The genomes of Aspergillus section Nigri reveals drivers in fungal speciation.</title>
        <authorList>
            <consortium name="DOE Joint Genome Institute"/>
            <person name="Vesth T.C."/>
            <person name="Nybo J."/>
            <person name="Theobald S."/>
            <person name="Brandl J."/>
            <person name="Frisvad J.C."/>
            <person name="Nielsen K.F."/>
            <person name="Lyhne E.K."/>
            <person name="Kogle M.E."/>
            <person name="Kuo A."/>
            <person name="Riley R."/>
            <person name="Clum A."/>
            <person name="Nolan M."/>
            <person name="Lipzen A."/>
            <person name="Salamov A."/>
            <person name="Henrissat B."/>
            <person name="Wiebenga A."/>
            <person name="De vries R.P."/>
            <person name="Grigoriev I.V."/>
            <person name="Mortensen U.H."/>
            <person name="Andersen M.R."/>
            <person name="Baker S.E."/>
        </authorList>
    </citation>
    <scope>NUCLEOTIDE SEQUENCE [LARGE SCALE GENOMIC DNA]</scope>
    <source>
        <strain evidence="2 3">CBS 707.79</strain>
    </source>
</reference>
<name>A0A319F0R6_9EURO</name>
<proteinExistence type="predicted"/>
<dbReference type="EMBL" id="KZ825815">
    <property type="protein sequence ID" value="PYH98072.1"/>
    <property type="molecule type" value="Genomic_DNA"/>
</dbReference>
<sequence>MALWGASSVRTVGDTGCPEIPCSTYPIVHQVTADPCPDKPDPSQDPRSTAGVVGFTRWPMGPLRAQVLPTAQALTPSPRPRATSPTLPGDAAPVASVGAQDIASPSAGFTPEARLRHSQLSSDETFS</sequence>
<feature type="region of interest" description="Disordered" evidence="1">
    <location>
        <begin position="31"/>
        <end position="53"/>
    </location>
</feature>
<evidence type="ECO:0000256" key="1">
    <source>
        <dbReference type="SAM" id="MobiDB-lite"/>
    </source>
</evidence>
<protein>
    <submittedName>
        <fullName evidence="2">Uncharacterized protein</fullName>
    </submittedName>
</protein>
<organism evidence="2 3">
    <name type="scientific">Aspergillus ellipticus CBS 707.79</name>
    <dbReference type="NCBI Taxonomy" id="1448320"/>
    <lineage>
        <taxon>Eukaryota</taxon>
        <taxon>Fungi</taxon>
        <taxon>Dikarya</taxon>
        <taxon>Ascomycota</taxon>
        <taxon>Pezizomycotina</taxon>
        <taxon>Eurotiomycetes</taxon>
        <taxon>Eurotiomycetidae</taxon>
        <taxon>Eurotiales</taxon>
        <taxon>Aspergillaceae</taxon>
        <taxon>Aspergillus</taxon>
        <taxon>Aspergillus subgen. Circumdati</taxon>
    </lineage>
</organism>
<evidence type="ECO:0000313" key="3">
    <source>
        <dbReference type="Proteomes" id="UP000247810"/>
    </source>
</evidence>
<evidence type="ECO:0000313" key="2">
    <source>
        <dbReference type="EMBL" id="PYH98072.1"/>
    </source>
</evidence>
<dbReference type="AlphaFoldDB" id="A0A319F0R6"/>
<feature type="region of interest" description="Disordered" evidence="1">
    <location>
        <begin position="70"/>
        <end position="127"/>
    </location>
</feature>
<gene>
    <name evidence="2" type="ORF">BO71DRAFT_426413</name>
</gene>